<name>A0ABY8D335_9HYPH</name>
<comment type="similarity">
    <text evidence="1">Belongs to the methyltransferase superfamily.</text>
</comment>
<keyword evidence="5" id="KW-0614">Plasmid</keyword>
<organism evidence="5 6">
    <name type="scientific">Sinorhizobium numidicum</name>
    <dbReference type="NCBI Taxonomy" id="680248"/>
    <lineage>
        <taxon>Bacteria</taxon>
        <taxon>Pseudomonadati</taxon>
        <taxon>Pseudomonadota</taxon>
        <taxon>Alphaproteobacteria</taxon>
        <taxon>Hyphomicrobiales</taxon>
        <taxon>Rhizobiaceae</taxon>
        <taxon>Sinorhizobium/Ensifer group</taxon>
        <taxon>Sinorhizobium</taxon>
    </lineage>
</organism>
<dbReference type="PANTHER" id="PTHR44942">
    <property type="entry name" value="METHYLTRANSF_11 DOMAIN-CONTAINING PROTEIN"/>
    <property type="match status" value="1"/>
</dbReference>
<evidence type="ECO:0000313" key="6">
    <source>
        <dbReference type="Proteomes" id="UP001235547"/>
    </source>
</evidence>
<evidence type="ECO:0000256" key="1">
    <source>
        <dbReference type="ARBA" id="ARBA00008361"/>
    </source>
</evidence>
<evidence type="ECO:0000256" key="3">
    <source>
        <dbReference type="ARBA" id="ARBA00022679"/>
    </source>
</evidence>
<evidence type="ECO:0000313" key="5">
    <source>
        <dbReference type="EMBL" id="WEX85305.1"/>
    </source>
</evidence>
<keyword evidence="6" id="KW-1185">Reference proteome</keyword>
<keyword evidence="3" id="KW-0808">Transferase</keyword>
<dbReference type="InterPro" id="IPR013216">
    <property type="entry name" value="Methyltransf_11"/>
</dbReference>
<keyword evidence="2 5" id="KW-0489">Methyltransferase</keyword>
<dbReference type="EMBL" id="CP120372">
    <property type="protein sequence ID" value="WEX85305.1"/>
    <property type="molecule type" value="Genomic_DNA"/>
</dbReference>
<dbReference type="SUPFAM" id="SSF53335">
    <property type="entry name" value="S-adenosyl-L-methionine-dependent methyltransferases"/>
    <property type="match status" value="1"/>
</dbReference>
<dbReference type="RefSeq" id="WP_280736215.1">
    <property type="nucleotide sequence ID" value="NZ_CP120369.1"/>
</dbReference>
<dbReference type="InterPro" id="IPR051052">
    <property type="entry name" value="Diverse_substrate_MTase"/>
</dbReference>
<evidence type="ECO:0000256" key="2">
    <source>
        <dbReference type="ARBA" id="ARBA00022603"/>
    </source>
</evidence>
<gene>
    <name evidence="5" type="ORF">PYH38_006193</name>
</gene>
<dbReference type="GO" id="GO:0032259">
    <property type="term" value="P:methylation"/>
    <property type="evidence" value="ECO:0007669"/>
    <property type="project" value="UniProtKB-KW"/>
</dbReference>
<dbReference type="Proteomes" id="UP001235547">
    <property type="component" value="Plasmid unnamed"/>
</dbReference>
<dbReference type="PANTHER" id="PTHR44942:SF4">
    <property type="entry name" value="METHYLTRANSFERASE TYPE 11 DOMAIN-CONTAINING PROTEIN"/>
    <property type="match status" value="1"/>
</dbReference>
<dbReference type="InterPro" id="IPR029063">
    <property type="entry name" value="SAM-dependent_MTases_sf"/>
</dbReference>
<dbReference type="Gene3D" id="3.40.50.150">
    <property type="entry name" value="Vaccinia Virus protein VP39"/>
    <property type="match status" value="1"/>
</dbReference>
<accession>A0ABY8D335</accession>
<geneLocation type="plasmid" evidence="5 6">
    <name>unnamed</name>
</geneLocation>
<dbReference type="CDD" id="cd02440">
    <property type="entry name" value="AdoMet_MTases"/>
    <property type="match status" value="1"/>
</dbReference>
<protein>
    <submittedName>
        <fullName evidence="5">Class I SAM-dependent methyltransferase</fullName>
    </submittedName>
</protein>
<evidence type="ECO:0000259" key="4">
    <source>
        <dbReference type="Pfam" id="PF08241"/>
    </source>
</evidence>
<sequence length="258" mass="29039">MTLPKAFGDFSAVAQQYLLRPRYSPTLMSHLINDVQREYPEALFADIGAGTGAIAWTLVENGLSGFAVEPDSEMIRAGQRSDEGSASLEWLKGTGEGTGLPDESIDWVLYGSSFHWTDFRGAISETLRILRPGGFITILYLLTDLEHDPIHIEIENIIRATAPGLRRARAPVMALIPSLEPALIECQGLEPPIQLRSSQKIPMTAELYYNYWRTSHDIPSQLGQADWEDLLAKIRDTYLRRSPESIRFQTLAWHSRKR</sequence>
<dbReference type="GO" id="GO:0008168">
    <property type="term" value="F:methyltransferase activity"/>
    <property type="evidence" value="ECO:0007669"/>
    <property type="project" value="UniProtKB-KW"/>
</dbReference>
<dbReference type="Pfam" id="PF08241">
    <property type="entry name" value="Methyltransf_11"/>
    <property type="match status" value="1"/>
</dbReference>
<feature type="domain" description="Methyltransferase type 11" evidence="4">
    <location>
        <begin position="46"/>
        <end position="137"/>
    </location>
</feature>
<proteinExistence type="inferred from homology"/>
<reference evidence="5 6" key="1">
    <citation type="submission" date="2023-03" db="EMBL/GenBank/DDBJ databases">
        <authorList>
            <person name="Kaur S."/>
            <person name="Espinosa-Saiz D."/>
            <person name="Velazquez E."/>
            <person name="Menendez E."/>
            <person name="diCenzo G.C."/>
        </authorList>
    </citation>
    <scope>NUCLEOTIDE SEQUENCE [LARGE SCALE GENOMIC DNA]</scope>
    <source>
        <strain evidence="5 6">LMG 27395</strain>
        <plasmid evidence="5 6">unnamed</plasmid>
    </source>
</reference>